<sequence length="380" mass="41795">MQSIFRGLKVIELANVLAGPSVGQFFAELGAQVLKVENAHSNGDVTRGWLSKNEQENPEGISAYFCCANFGKQSITLDLKQQRDKEILYTHVKEADLVLASYKAGDAQKLGVDYATLCQFNPSLIYGHITGYGKDDARVGYDAIIQAEAGFTYLNGEPDGRPVKMPVALIDVLAAHQLKEALLLALWQRERTGKGSYVHVSLFDAAVASLANQATNYLNTGSIPQRLGSDHPNIVPYGTVFSTADGREIVLAVGTDKQFQALCRVLGIASIAEDVRFSTNAARVRHRHELLPYLKEAIARRKRDELLHTLQEHKVPAGAVNRMDEVFQNPQAQKLVLCHPHSPYKGLRQLVAEIEGYAWHLPAPPPPYKAPTSSQKTDNS</sequence>
<dbReference type="InterPro" id="IPR023606">
    <property type="entry name" value="CoA-Trfase_III_dom_1_sf"/>
</dbReference>
<dbReference type="PANTHER" id="PTHR48207:SF3">
    <property type="entry name" value="SUCCINATE--HYDROXYMETHYLGLUTARATE COA-TRANSFERASE"/>
    <property type="match status" value="1"/>
</dbReference>
<dbReference type="PANTHER" id="PTHR48207">
    <property type="entry name" value="SUCCINATE--HYDROXYMETHYLGLUTARATE COA-TRANSFERASE"/>
    <property type="match status" value="1"/>
</dbReference>
<evidence type="ECO:0000256" key="1">
    <source>
        <dbReference type="ARBA" id="ARBA00022679"/>
    </source>
</evidence>
<dbReference type="InterPro" id="IPR003673">
    <property type="entry name" value="CoA-Trfase_fam_III"/>
</dbReference>
<dbReference type="InterPro" id="IPR050483">
    <property type="entry name" value="CoA-transferase_III_domain"/>
</dbReference>
<reference evidence="2 3" key="1">
    <citation type="submission" date="2020-03" db="EMBL/GenBank/DDBJ databases">
        <title>Genomic Encyclopedia of Type Strains, Phase IV (KMG-IV): sequencing the most valuable type-strain genomes for metagenomic binning, comparative biology and taxonomic classification.</title>
        <authorList>
            <person name="Goeker M."/>
        </authorList>
    </citation>
    <scope>NUCLEOTIDE SEQUENCE [LARGE SCALE GENOMIC DNA]</scope>
    <source>
        <strain evidence="2 3">DSM 5718</strain>
    </source>
</reference>
<organism evidence="2 3">
    <name type="scientific">Thermonema lapsum</name>
    <dbReference type="NCBI Taxonomy" id="28195"/>
    <lineage>
        <taxon>Bacteria</taxon>
        <taxon>Pseudomonadati</taxon>
        <taxon>Bacteroidota</taxon>
        <taxon>Cytophagia</taxon>
        <taxon>Cytophagales</taxon>
        <taxon>Thermonemataceae</taxon>
        <taxon>Thermonema</taxon>
    </lineage>
</organism>
<dbReference type="AlphaFoldDB" id="A0A846MME1"/>
<keyword evidence="1 2" id="KW-0808">Transferase</keyword>
<dbReference type="EMBL" id="JAASRN010000001">
    <property type="protein sequence ID" value="NIK72654.1"/>
    <property type="molecule type" value="Genomic_DNA"/>
</dbReference>
<keyword evidence="3" id="KW-1185">Reference proteome</keyword>
<dbReference type="Pfam" id="PF02515">
    <property type="entry name" value="CoA_transf_3"/>
    <property type="match status" value="1"/>
</dbReference>
<protein>
    <submittedName>
        <fullName evidence="2">Crotonobetainyl-CoA:carnitine CoA-transferase CaiB-like acyl-CoA transferase</fullName>
    </submittedName>
</protein>
<comment type="caution">
    <text evidence="2">The sequence shown here is derived from an EMBL/GenBank/DDBJ whole genome shotgun (WGS) entry which is preliminary data.</text>
</comment>
<accession>A0A846MME1</accession>
<dbReference type="RefSeq" id="WP_166917972.1">
    <property type="nucleotide sequence ID" value="NZ_JAASRN010000001.1"/>
</dbReference>
<name>A0A846MME1_9BACT</name>
<dbReference type="InterPro" id="IPR044855">
    <property type="entry name" value="CoA-Trfase_III_dom3_sf"/>
</dbReference>
<dbReference type="GO" id="GO:0008410">
    <property type="term" value="F:CoA-transferase activity"/>
    <property type="evidence" value="ECO:0007669"/>
    <property type="project" value="TreeGrafter"/>
</dbReference>
<evidence type="ECO:0000313" key="2">
    <source>
        <dbReference type="EMBL" id="NIK72654.1"/>
    </source>
</evidence>
<dbReference type="Gene3D" id="3.30.1540.10">
    <property type="entry name" value="formyl-coa transferase, domain 3"/>
    <property type="match status" value="1"/>
</dbReference>
<dbReference type="Gene3D" id="3.40.50.10540">
    <property type="entry name" value="Crotonobetainyl-coa:carnitine coa-transferase, domain 1"/>
    <property type="match status" value="1"/>
</dbReference>
<dbReference type="SUPFAM" id="SSF89796">
    <property type="entry name" value="CoA-transferase family III (CaiB/BaiF)"/>
    <property type="match status" value="1"/>
</dbReference>
<evidence type="ECO:0000313" key="3">
    <source>
        <dbReference type="Proteomes" id="UP000537126"/>
    </source>
</evidence>
<gene>
    <name evidence="2" type="ORF">FHS56_000140</name>
</gene>
<dbReference type="Proteomes" id="UP000537126">
    <property type="component" value="Unassembled WGS sequence"/>
</dbReference>
<proteinExistence type="predicted"/>